<accession>A0A133V4E8</accession>
<evidence type="ECO:0000313" key="3">
    <source>
        <dbReference type="Proteomes" id="UP000070344"/>
    </source>
</evidence>
<gene>
    <name evidence="2" type="ORF">AKJ41_02130</name>
</gene>
<dbReference type="EMBL" id="LHXV01000018">
    <property type="protein sequence ID" value="KXB01276.1"/>
    <property type="molecule type" value="Genomic_DNA"/>
</dbReference>
<organism evidence="2 3">
    <name type="scientific">candidate division MSBL1 archaeon SCGC-AAA259O05</name>
    <dbReference type="NCBI Taxonomy" id="1698271"/>
    <lineage>
        <taxon>Archaea</taxon>
        <taxon>Methanobacteriati</taxon>
        <taxon>Methanobacteriota</taxon>
        <taxon>candidate division MSBL1</taxon>
    </lineage>
</organism>
<dbReference type="AlphaFoldDB" id="A0A133V4E8"/>
<name>A0A133V4E8_9EURY</name>
<dbReference type="Proteomes" id="UP000070344">
    <property type="component" value="Unassembled WGS sequence"/>
</dbReference>
<evidence type="ECO:0000256" key="1">
    <source>
        <dbReference type="SAM" id="MobiDB-lite"/>
    </source>
</evidence>
<evidence type="ECO:0000313" key="2">
    <source>
        <dbReference type="EMBL" id="KXB01276.1"/>
    </source>
</evidence>
<protein>
    <submittedName>
        <fullName evidence="2">Uncharacterized protein</fullName>
    </submittedName>
</protein>
<feature type="region of interest" description="Disordered" evidence="1">
    <location>
        <begin position="33"/>
        <end position="70"/>
    </location>
</feature>
<feature type="compositionally biased region" description="Polar residues" evidence="1">
    <location>
        <begin position="59"/>
        <end position="70"/>
    </location>
</feature>
<comment type="caution">
    <text evidence="2">The sequence shown here is derived from an EMBL/GenBank/DDBJ whole genome shotgun (WGS) entry which is preliminary data.</text>
</comment>
<keyword evidence="3" id="KW-1185">Reference proteome</keyword>
<reference evidence="2 3" key="1">
    <citation type="journal article" date="2016" name="Sci. Rep.">
        <title>Metabolic traits of an uncultured archaeal lineage -MSBL1- from brine pools of the Red Sea.</title>
        <authorList>
            <person name="Mwirichia R."/>
            <person name="Alam I."/>
            <person name="Rashid M."/>
            <person name="Vinu M."/>
            <person name="Ba-Alawi W."/>
            <person name="Anthony Kamau A."/>
            <person name="Kamanda Ngugi D."/>
            <person name="Goker M."/>
            <person name="Klenk H.P."/>
            <person name="Bajic V."/>
            <person name="Stingl U."/>
        </authorList>
    </citation>
    <scope>NUCLEOTIDE SEQUENCE [LARGE SCALE GENOMIC DNA]</scope>
    <source>
        <strain evidence="2">SCGC-AAA259O05</strain>
    </source>
</reference>
<sequence>MEYFLERKKGIIEIARFITPIQLRCRVRGERAGWSGEPPGSVVGREVGKRSPNFAGINNRGNTPVSVSIS</sequence>
<proteinExistence type="predicted"/>